<gene>
    <name evidence="2" type="ORF">PT974_02284</name>
</gene>
<reference evidence="2 3" key="1">
    <citation type="submission" date="2024-01" db="EMBL/GenBank/DDBJ databases">
        <title>Complete genome of Cladobotryum mycophilum ATHUM6906.</title>
        <authorList>
            <person name="Christinaki A.C."/>
            <person name="Myridakis A.I."/>
            <person name="Kouvelis V.N."/>
        </authorList>
    </citation>
    <scope>NUCLEOTIDE SEQUENCE [LARGE SCALE GENOMIC DNA]</scope>
    <source>
        <strain evidence="2 3">ATHUM6906</strain>
    </source>
</reference>
<comment type="caution">
    <text evidence="2">The sequence shown here is derived from an EMBL/GenBank/DDBJ whole genome shotgun (WGS) entry which is preliminary data.</text>
</comment>
<sequence>MADSQTANQPANGAAPLLSTEELQAINNKTMGTQANAFPVVTLPNGQKLPTGTIGALLVNIKTYDESDEEQRRALEPLIRSAIPVLKTVGIFGLFKPEEWITNGSPGRAFVGRLALEGGAI</sequence>
<dbReference type="Proteomes" id="UP001338125">
    <property type="component" value="Unassembled WGS sequence"/>
</dbReference>
<dbReference type="InterPro" id="IPR056126">
    <property type="entry name" value="DUF7709"/>
</dbReference>
<accession>A0ABR0SYZ0</accession>
<keyword evidence="3" id="KW-1185">Reference proteome</keyword>
<organism evidence="2 3">
    <name type="scientific">Cladobotryum mycophilum</name>
    <dbReference type="NCBI Taxonomy" id="491253"/>
    <lineage>
        <taxon>Eukaryota</taxon>
        <taxon>Fungi</taxon>
        <taxon>Dikarya</taxon>
        <taxon>Ascomycota</taxon>
        <taxon>Pezizomycotina</taxon>
        <taxon>Sordariomycetes</taxon>
        <taxon>Hypocreomycetidae</taxon>
        <taxon>Hypocreales</taxon>
        <taxon>Hypocreaceae</taxon>
        <taxon>Cladobotryum</taxon>
    </lineage>
</organism>
<evidence type="ECO:0000313" key="2">
    <source>
        <dbReference type="EMBL" id="KAK5996936.1"/>
    </source>
</evidence>
<evidence type="ECO:0000313" key="3">
    <source>
        <dbReference type="Proteomes" id="UP001338125"/>
    </source>
</evidence>
<feature type="domain" description="DUF7709" evidence="1">
    <location>
        <begin position="21"/>
        <end position="116"/>
    </location>
</feature>
<name>A0ABR0SYZ0_9HYPO</name>
<protein>
    <recommendedName>
        <fullName evidence="1">DUF7709 domain-containing protein</fullName>
    </recommendedName>
</protein>
<dbReference type="EMBL" id="JAVFKD010000002">
    <property type="protein sequence ID" value="KAK5996936.1"/>
    <property type="molecule type" value="Genomic_DNA"/>
</dbReference>
<evidence type="ECO:0000259" key="1">
    <source>
        <dbReference type="Pfam" id="PF24813"/>
    </source>
</evidence>
<proteinExistence type="predicted"/>
<dbReference type="Pfam" id="PF24813">
    <property type="entry name" value="DUF7709"/>
    <property type="match status" value="1"/>
</dbReference>